<dbReference type="PROSITE" id="PS51406">
    <property type="entry name" value="FIBRINOGEN_C_2"/>
    <property type="match status" value="1"/>
</dbReference>
<evidence type="ECO:0000256" key="4">
    <source>
        <dbReference type="ARBA" id="ARBA00023054"/>
    </source>
</evidence>
<keyword evidence="5" id="KW-1015">Disulfide bond</keyword>
<dbReference type="SUPFAM" id="SSF56496">
    <property type="entry name" value="Fibrinogen C-terminal domain-like"/>
    <property type="match status" value="1"/>
</dbReference>
<organism evidence="8 9">
    <name type="scientific">Stichopus japonicus</name>
    <name type="common">Sea cucumber</name>
    <dbReference type="NCBI Taxonomy" id="307972"/>
    <lineage>
        <taxon>Eukaryota</taxon>
        <taxon>Metazoa</taxon>
        <taxon>Echinodermata</taxon>
        <taxon>Eleutherozoa</taxon>
        <taxon>Echinozoa</taxon>
        <taxon>Holothuroidea</taxon>
        <taxon>Aspidochirotacea</taxon>
        <taxon>Aspidochirotida</taxon>
        <taxon>Stichopodidae</taxon>
        <taxon>Apostichopus</taxon>
    </lineage>
</organism>
<dbReference type="InterPro" id="IPR002181">
    <property type="entry name" value="Fibrinogen_a/b/g_C_dom"/>
</dbReference>
<evidence type="ECO:0000256" key="6">
    <source>
        <dbReference type="ARBA" id="ARBA00023180"/>
    </source>
</evidence>
<evidence type="ECO:0000256" key="1">
    <source>
        <dbReference type="ARBA" id="ARBA00004613"/>
    </source>
</evidence>
<protein>
    <submittedName>
        <fullName evidence="8">Putative fibrinogen-like protein A-like</fullName>
    </submittedName>
</protein>
<dbReference type="GO" id="GO:0034116">
    <property type="term" value="P:positive regulation of heterotypic cell-cell adhesion"/>
    <property type="evidence" value="ECO:0007669"/>
    <property type="project" value="TreeGrafter"/>
</dbReference>
<dbReference type="EMBL" id="MRZV01000077">
    <property type="protein sequence ID" value="PIK59649.1"/>
    <property type="molecule type" value="Genomic_DNA"/>
</dbReference>
<evidence type="ECO:0000256" key="3">
    <source>
        <dbReference type="ARBA" id="ARBA00022729"/>
    </source>
</evidence>
<dbReference type="OrthoDB" id="7972392at2759"/>
<keyword evidence="2" id="KW-0964">Secreted</keyword>
<dbReference type="Proteomes" id="UP000230750">
    <property type="component" value="Unassembled WGS sequence"/>
</dbReference>
<gene>
    <name evidence="8" type="ORF">BSL78_03445</name>
</gene>
<comment type="caution">
    <text evidence="8">The sequence shown here is derived from an EMBL/GenBank/DDBJ whole genome shotgun (WGS) entry which is preliminary data.</text>
</comment>
<dbReference type="AlphaFoldDB" id="A0A2G8LHB7"/>
<dbReference type="Gene3D" id="3.90.215.10">
    <property type="entry name" value="Gamma Fibrinogen, chain A, domain 1"/>
    <property type="match status" value="1"/>
</dbReference>
<dbReference type="InterPro" id="IPR036056">
    <property type="entry name" value="Fibrinogen-like_C"/>
</dbReference>
<name>A0A2G8LHB7_STIJA</name>
<reference evidence="8 9" key="1">
    <citation type="journal article" date="2017" name="PLoS Biol.">
        <title>The sea cucumber genome provides insights into morphological evolution and visceral regeneration.</title>
        <authorList>
            <person name="Zhang X."/>
            <person name="Sun L."/>
            <person name="Yuan J."/>
            <person name="Sun Y."/>
            <person name="Gao Y."/>
            <person name="Zhang L."/>
            <person name="Li S."/>
            <person name="Dai H."/>
            <person name="Hamel J.F."/>
            <person name="Liu C."/>
            <person name="Yu Y."/>
            <person name="Liu S."/>
            <person name="Lin W."/>
            <person name="Guo K."/>
            <person name="Jin S."/>
            <person name="Xu P."/>
            <person name="Storey K.B."/>
            <person name="Huan P."/>
            <person name="Zhang T."/>
            <person name="Zhou Y."/>
            <person name="Zhang J."/>
            <person name="Lin C."/>
            <person name="Li X."/>
            <person name="Xing L."/>
            <person name="Huo D."/>
            <person name="Sun M."/>
            <person name="Wang L."/>
            <person name="Mercier A."/>
            <person name="Li F."/>
            <person name="Yang H."/>
            <person name="Xiang J."/>
        </authorList>
    </citation>
    <scope>NUCLEOTIDE SEQUENCE [LARGE SCALE GENOMIC DNA]</scope>
    <source>
        <strain evidence="8">Shaxun</strain>
        <tissue evidence="8">Muscle</tissue>
    </source>
</reference>
<sequence>MIKILRYADETQLLLDGTKDSLQEALHIFNIFNVVSCLFINVEKSSLFPLGRPPDTCIKVLESLTCLIHFGRKFRQDKTGLYVNDVNANLVEYGIPSDNCCFVHNRPKYPRDCHEAVSQYPSIQNTSFVSLIKPDGYEEPFDVFCDKDTAGGSTWTVIQRRLGETIIFNRSWSDYKHGFGFPGREFWIGNEKLAHLTNQKRYELRMEFENPAGQSYYVTYEYFRIDDELGNYAISSLGNFGGNADPKSYKGCFKEGLSMLYTLTKCPYRATCLSECHLLLETFRDCELLPAYITWKSSKSDE</sequence>
<evidence type="ECO:0000313" key="8">
    <source>
        <dbReference type="EMBL" id="PIK59649.1"/>
    </source>
</evidence>
<dbReference type="GO" id="GO:0005201">
    <property type="term" value="F:extracellular matrix structural constituent"/>
    <property type="evidence" value="ECO:0007669"/>
    <property type="project" value="TreeGrafter"/>
</dbReference>
<dbReference type="STRING" id="307972.A0A2G8LHB7"/>
<keyword evidence="3" id="KW-0732">Signal</keyword>
<dbReference type="PANTHER" id="PTHR47221">
    <property type="entry name" value="FIBRINOGEN ALPHA CHAIN"/>
    <property type="match status" value="1"/>
</dbReference>
<dbReference type="Pfam" id="PF00147">
    <property type="entry name" value="Fibrinogen_C"/>
    <property type="match status" value="1"/>
</dbReference>
<feature type="domain" description="Fibrinogen C-terminal" evidence="7">
    <location>
        <begin position="104"/>
        <end position="244"/>
    </location>
</feature>
<keyword evidence="6" id="KW-0325">Glycoprotein</keyword>
<dbReference type="GO" id="GO:0030674">
    <property type="term" value="F:protein-macromolecule adaptor activity"/>
    <property type="evidence" value="ECO:0007669"/>
    <property type="project" value="TreeGrafter"/>
</dbReference>
<evidence type="ECO:0000256" key="2">
    <source>
        <dbReference type="ARBA" id="ARBA00022525"/>
    </source>
</evidence>
<keyword evidence="9" id="KW-1185">Reference proteome</keyword>
<dbReference type="GO" id="GO:0005577">
    <property type="term" value="C:fibrinogen complex"/>
    <property type="evidence" value="ECO:0007669"/>
    <property type="project" value="TreeGrafter"/>
</dbReference>
<proteinExistence type="predicted"/>
<evidence type="ECO:0000256" key="5">
    <source>
        <dbReference type="ARBA" id="ARBA00023157"/>
    </source>
</evidence>
<dbReference type="InterPro" id="IPR037579">
    <property type="entry name" value="FIB_ANG-like"/>
</dbReference>
<comment type="subcellular location">
    <subcellularLocation>
        <location evidence="1">Secreted</location>
    </subcellularLocation>
</comment>
<keyword evidence="4" id="KW-0175">Coiled coil</keyword>
<evidence type="ECO:0000259" key="7">
    <source>
        <dbReference type="PROSITE" id="PS51406"/>
    </source>
</evidence>
<dbReference type="InterPro" id="IPR014716">
    <property type="entry name" value="Fibrinogen_a/b/g_C_1"/>
</dbReference>
<evidence type="ECO:0000313" key="9">
    <source>
        <dbReference type="Proteomes" id="UP000230750"/>
    </source>
</evidence>
<dbReference type="PANTHER" id="PTHR47221:SF6">
    <property type="entry name" value="FIBRINOGEN ALPHA CHAIN"/>
    <property type="match status" value="1"/>
</dbReference>
<dbReference type="SMART" id="SM00186">
    <property type="entry name" value="FBG"/>
    <property type="match status" value="1"/>
</dbReference>
<accession>A0A2G8LHB7</accession>